<dbReference type="Pfam" id="PF00892">
    <property type="entry name" value="EamA"/>
    <property type="match status" value="2"/>
</dbReference>
<proteinExistence type="predicted"/>
<evidence type="ECO:0000313" key="7">
    <source>
        <dbReference type="EMBL" id="MDC2890618.1"/>
    </source>
</evidence>
<evidence type="ECO:0000256" key="1">
    <source>
        <dbReference type="ARBA" id="ARBA00004141"/>
    </source>
</evidence>
<dbReference type="InterPro" id="IPR037185">
    <property type="entry name" value="EmrE-like"/>
</dbReference>
<feature type="transmembrane region" description="Helical" evidence="5">
    <location>
        <begin position="126"/>
        <end position="145"/>
    </location>
</feature>
<feature type="transmembrane region" description="Helical" evidence="5">
    <location>
        <begin position="75"/>
        <end position="95"/>
    </location>
</feature>
<dbReference type="PANTHER" id="PTHR32322:SF9">
    <property type="entry name" value="AMINO-ACID METABOLITE EFFLUX PUMP-RELATED"/>
    <property type="match status" value="1"/>
</dbReference>
<feature type="transmembrane region" description="Helical" evidence="5">
    <location>
        <begin position="223"/>
        <end position="242"/>
    </location>
</feature>
<dbReference type="SUPFAM" id="SSF103481">
    <property type="entry name" value="Multidrug resistance efflux transporter EmrE"/>
    <property type="match status" value="2"/>
</dbReference>
<dbReference type="RefSeq" id="WP_252736778.1">
    <property type="nucleotide sequence ID" value="NZ_JAQOMS010000002.1"/>
</dbReference>
<keyword evidence="2 5" id="KW-0812">Transmembrane</keyword>
<dbReference type="Proteomes" id="UP001528411">
    <property type="component" value="Unassembled WGS sequence"/>
</dbReference>
<name>A0ABT5FHE5_9GAMM</name>
<comment type="caution">
    <text evidence="7">The sequence shown here is derived from an EMBL/GenBank/DDBJ whole genome shotgun (WGS) entry which is preliminary data.</text>
</comment>
<protein>
    <submittedName>
        <fullName evidence="7">DMT family transporter</fullName>
    </submittedName>
</protein>
<keyword evidence="8" id="KW-1185">Reference proteome</keyword>
<feature type="transmembrane region" description="Helical" evidence="5">
    <location>
        <begin position="157"/>
        <end position="179"/>
    </location>
</feature>
<evidence type="ECO:0000256" key="5">
    <source>
        <dbReference type="SAM" id="Phobius"/>
    </source>
</evidence>
<sequence length="272" mass="29072">MRVAAPELGATNLASLRIIIAALTLSPLLYLTATKFSKQKSIKPFIKPIIFVGIGNSVLPFMLFGYAAMNIDAGLSSIINGVTPLWGAVFSFIILSVTLSKSAWFGLFVGFAGVVVLSSHKLTHGVNAEVFAILAVVTATCLYGISANYSKRFLQGVPPLLVASSTMACSAIIMLPVLLSSSLEWSSVSSNAWLAITCLGVFSTGIAYVLFYRLIENTGPTKAMMVTYLIPIFGVVFGNVFLDEQLFINMLFGGLLILLGVMLTTGLIKPRK</sequence>
<gene>
    <name evidence="7" type="ORF">PN838_20085</name>
</gene>
<feature type="transmembrane region" description="Helical" evidence="5">
    <location>
        <begin position="45"/>
        <end position="69"/>
    </location>
</feature>
<keyword evidence="4 5" id="KW-0472">Membrane</keyword>
<evidence type="ECO:0000313" key="8">
    <source>
        <dbReference type="Proteomes" id="UP001528411"/>
    </source>
</evidence>
<evidence type="ECO:0000256" key="4">
    <source>
        <dbReference type="ARBA" id="ARBA00023136"/>
    </source>
</evidence>
<evidence type="ECO:0000259" key="6">
    <source>
        <dbReference type="Pfam" id="PF00892"/>
    </source>
</evidence>
<keyword evidence="3 5" id="KW-1133">Transmembrane helix</keyword>
<dbReference type="InterPro" id="IPR000620">
    <property type="entry name" value="EamA_dom"/>
</dbReference>
<dbReference type="EMBL" id="JAQOMS010000002">
    <property type="protein sequence ID" value="MDC2890618.1"/>
    <property type="molecule type" value="Genomic_DNA"/>
</dbReference>
<accession>A0ABT5FHE5</accession>
<dbReference type="InterPro" id="IPR050638">
    <property type="entry name" value="AA-Vitamin_Transporters"/>
</dbReference>
<feature type="transmembrane region" description="Helical" evidence="5">
    <location>
        <begin position="191"/>
        <end position="211"/>
    </location>
</feature>
<feature type="domain" description="EamA" evidence="6">
    <location>
        <begin position="131"/>
        <end position="265"/>
    </location>
</feature>
<reference evidence="7 8" key="1">
    <citation type="submission" date="2023-01" db="EMBL/GenBank/DDBJ databases">
        <title>Psychrosphaera sp. nov., isolated from marine algae.</title>
        <authorList>
            <person name="Bayburt H."/>
            <person name="Choi B.J."/>
            <person name="Kim J.M."/>
            <person name="Choi D.G."/>
            <person name="Jeon C.O."/>
        </authorList>
    </citation>
    <scope>NUCLEOTIDE SEQUENCE [LARGE SCALE GENOMIC DNA]</scope>
    <source>
        <strain evidence="7 8">G1-22</strain>
    </source>
</reference>
<organism evidence="7 8">
    <name type="scientific">Psychrosphaera algicola</name>
    <dbReference type="NCBI Taxonomy" id="3023714"/>
    <lineage>
        <taxon>Bacteria</taxon>
        <taxon>Pseudomonadati</taxon>
        <taxon>Pseudomonadota</taxon>
        <taxon>Gammaproteobacteria</taxon>
        <taxon>Alteromonadales</taxon>
        <taxon>Pseudoalteromonadaceae</taxon>
        <taxon>Psychrosphaera</taxon>
    </lineage>
</organism>
<evidence type="ECO:0000256" key="3">
    <source>
        <dbReference type="ARBA" id="ARBA00022989"/>
    </source>
</evidence>
<feature type="transmembrane region" description="Helical" evidence="5">
    <location>
        <begin position="248"/>
        <end position="268"/>
    </location>
</feature>
<feature type="transmembrane region" description="Helical" evidence="5">
    <location>
        <begin position="14"/>
        <end position="33"/>
    </location>
</feature>
<dbReference type="PANTHER" id="PTHR32322">
    <property type="entry name" value="INNER MEMBRANE TRANSPORTER"/>
    <property type="match status" value="1"/>
</dbReference>
<evidence type="ECO:0000256" key="2">
    <source>
        <dbReference type="ARBA" id="ARBA00022692"/>
    </source>
</evidence>
<feature type="domain" description="EamA" evidence="6">
    <location>
        <begin position="3"/>
        <end position="118"/>
    </location>
</feature>
<comment type="subcellular location">
    <subcellularLocation>
        <location evidence="1">Membrane</location>
        <topology evidence="1">Multi-pass membrane protein</topology>
    </subcellularLocation>
</comment>